<evidence type="ECO:0000256" key="7">
    <source>
        <dbReference type="SAM" id="MobiDB-lite"/>
    </source>
</evidence>
<evidence type="ECO:0000256" key="2">
    <source>
        <dbReference type="ARBA" id="ARBA00006706"/>
    </source>
</evidence>
<dbReference type="GO" id="GO:0106350">
    <property type="term" value="F:all-trans-octaprenyl-diphosphate synthase activity"/>
    <property type="evidence" value="ECO:0007669"/>
    <property type="project" value="UniProtKB-EC"/>
</dbReference>
<evidence type="ECO:0000256" key="5">
    <source>
        <dbReference type="ARBA" id="ARBA00022842"/>
    </source>
</evidence>
<gene>
    <name evidence="8" type="primary">ispB</name>
    <name evidence="8" type="ORF">Poly59_16860</name>
</gene>
<dbReference type="InterPro" id="IPR000092">
    <property type="entry name" value="Polyprenyl_synt"/>
</dbReference>
<sequence length="374" mass="40760">MDLTSAPQTHSTAPATARDSAAEALDVQECSQNRSSASPSPTVAVNGATSPREFFGRLYGPIEQPLAAVENRIAQELQSPYEAVGELLRHGTQLGGKRLRPALVLLTGSALGNVTDDHIVLGTVIEMVHTATLIHDDVLDEAETRRHVATVNAQWNNHTSILLGDYLFAQSYRLAATLSSTTACQWIGEAARLVCEGEMRQVLGRDLLDIDEDTYFGMIRGKTAELCRVACELGAHYSGASEDQVASFGRYGNAVGIAFQIADDFLDLWGDDQVVGKTLGTDVEQGKITLPLIRLLATASDQDRIRIERILRGPAKERVDGIRPYLQASDARQYTESVAQRFRSEAIAELQFLARSQAKASLVSIADFSVDRRF</sequence>
<comment type="caution">
    <text evidence="8">The sequence shown here is derived from an EMBL/GenBank/DDBJ whole genome shotgun (WGS) entry which is preliminary data.</text>
</comment>
<feature type="region of interest" description="Disordered" evidence="7">
    <location>
        <begin position="1"/>
        <end position="24"/>
    </location>
</feature>
<comment type="similarity">
    <text evidence="2 6">Belongs to the FPP/GGPP synthase family.</text>
</comment>
<dbReference type="RefSeq" id="WP_146533584.1">
    <property type="nucleotide sequence ID" value="NZ_SJPX01000002.1"/>
</dbReference>
<dbReference type="SUPFAM" id="SSF48576">
    <property type="entry name" value="Terpenoid synthases"/>
    <property type="match status" value="1"/>
</dbReference>
<dbReference type="SFLD" id="SFLDS00005">
    <property type="entry name" value="Isoprenoid_Synthase_Type_I"/>
    <property type="match status" value="1"/>
</dbReference>
<organism evidence="8 9">
    <name type="scientific">Rubripirellula reticaptiva</name>
    <dbReference type="NCBI Taxonomy" id="2528013"/>
    <lineage>
        <taxon>Bacteria</taxon>
        <taxon>Pseudomonadati</taxon>
        <taxon>Planctomycetota</taxon>
        <taxon>Planctomycetia</taxon>
        <taxon>Pirellulales</taxon>
        <taxon>Pirellulaceae</taxon>
        <taxon>Rubripirellula</taxon>
    </lineage>
</organism>
<dbReference type="GO" id="GO:0046872">
    <property type="term" value="F:metal ion binding"/>
    <property type="evidence" value="ECO:0007669"/>
    <property type="project" value="UniProtKB-KW"/>
</dbReference>
<evidence type="ECO:0000313" key="8">
    <source>
        <dbReference type="EMBL" id="TWU55388.1"/>
    </source>
</evidence>
<dbReference type="AlphaFoldDB" id="A0A5C6F202"/>
<keyword evidence="9" id="KW-1185">Reference proteome</keyword>
<reference evidence="8 9" key="1">
    <citation type="submission" date="2019-02" db="EMBL/GenBank/DDBJ databases">
        <title>Deep-cultivation of Planctomycetes and their phenomic and genomic characterization uncovers novel biology.</title>
        <authorList>
            <person name="Wiegand S."/>
            <person name="Jogler M."/>
            <person name="Boedeker C."/>
            <person name="Pinto D."/>
            <person name="Vollmers J."/>
            <person name="Rivas-Marin E."/>
            <person name="Kohn T."/>
            <person name="Peeters S.H."/>
            <person name="Heuer A."/>
            <person name="Rast P."/>
            <person name="Oberbeckmann S."/>
            <person name="Bunk B."/>
            <person name="Jeske O."/>
            <person name="Meyerdierks A."/>
            <person name="Storesund J.E."/>
            <person name="Kallscheuer N."/>
            <person name="Luecker S."/>
            <person name="Lage O.M."/>
            <person name="Pohl T."/>
            <person name="Merkel B.J."/>
            <person name="Hornburger P."/>
            <person name="Mueller R.-W."/>
            <person name="Bruemmer F."/>
            <person name="Labrenz M."/>
            <person name="Spormann A.M."/>
            <person name="Op Den Camp H."/>
            <person name="Overmann J."/>
            <person name="Amann R."/>
            <person name="Jetten M.S.M."/>
            <person name="Mascher T."/>
            <person name="Medema M.H."/>
            <person name="Devos D.P."/>
            <person name="Kaster A.-K."/>
            <person name="Ovreas L."/>
            <person name="Rohde M."/>
            <person name="Galperin M.Y."/>
            <person name="Jogler C."/>
        </authorList>
    </citation>
    <scope>NUCLEOTIDE SEQUENCE [LARGE SCALE GENOMIC DNA]</scope>
    <source>
        <strain evidence="8 9">Poly59</strain>
    </source>
</reference>
<protein>
    <submittedName>
        <fullName evidence="8">Octaprenyl-diphosphate synthase</fullName>
        <ecNumber evidence="8">2.5.1.90</ecNumber>
    </submittedName>
</protein>
<dbReference type="Gene3D" id="1.10.600.10">
    <property type="entry name" value="Farnesyl Diphosphate Synthase"/>
    <property type="match status" value="1"/>
</dbReference>
<evidence type="ECO:0000313" key="9">
    <source>
        <dbReference type="Proteomes" id="UP000317977"/>
    </source>
</evidence>
<evidence type="ECO:0000256" key="4">
    <source>
        <dbReference type="ARBA" id="ARBA00022723"/>
    </source>
</evidence>
<evidence type="ECO:0000256" key="6">
    <source>
        <dbReference type="RuleBase" id="RU004466"/>
    </source>
</evidence>
<dbReference type="Pfam" id="PF00348">
    <property type="entry name" value="polyprenyl_synt"/>
    <property type="match status" value="1"/>
</dbReference>
<keyword evidence="4" id="KW-0479">Metal-binding</keyword>
<keyword evidence="3 6" id="KW-0808">Transferase</keyword>
<dbReference type="Proteomes" id="UP000317977">
    <property type="component" value="Unassembled WGS sequence"/>
</dbReference>
<accession>A0A5C6F202</accession>
<evidence type="ECO:0000256" key="1">
    <source>
        <dbReference type="ARBA" id="ARBA00001946"/>
    </source>
</evidence>
<dbReference type="InterPro" id="IPR033749">
    <property type="entry name" value="Polyprenyl_synt_CS"/>
</dbReference>
<feature type="compositionally biased region" description="Polar residues" evidence="7">
    <location>
        <begin position="1"/>
        <end position="14"/>
    </location>
</feature>
<dbReference type="CDD" id="cd00685">
    <property type="entry name" value="Trans_IPPS_HT"/>
    <property type="match status" value="1"/>
</dbReference>
<dbReference type="InterPro" id="IPR008949">
    <property type="entry name" value="Isoprenoid_synthase_dom_sf"/>
</dbReference>
<comment type="cofactor">
    <cofactor evidence="1">
        <name>Mg(2+)</name>
        <dbReference type="ChEBI" id="CHEBI:18420"/>
    </cofactor>
</comment>
<dbReference type="EC" id="2.5.1.90" evidence="8"/>
<name>A0A5C6F202_9BACT</name>
<evidence type="ECO:0000256" key="3">
    <source>
        <dbReference type="ARBA" id="ARBA00022679"/>
    </source>
</evidence>
<dbReference type="PROSITE" id="PS00444">
    <property type="entry name" value="POLYPRENYL_SYNTHASE_2"/>
    <property type="match status" value="1"/>
</dbReference>
<dbReference type="OrthoDB" id="9805316at2"/>
<proteinExistence type="inferred from homology"/>
<dbReference type="PANTHER" id="PTHR12001:SF69">
    <property type="entry name" value="ALL TRANS-POLYPRENYL-DIPHOSPHATE SYNTHASE PDSS1"/>
    <property type="match status" value="1"/>
</dbReference>
<dbReference type="EMBL" id="SJPX01000002">
    <property type="protein sequence ID" value="TWU55388.1"/>
    <property type="molecule type" value="Genomic_DNA"/>
</dbReference>
<keyword evidence="5" id="KW-0460">Magnesium</keyword>
<dbReference type="PROSITE" id="PS00723">
    <property type="entry name" value="POLYPRENYL_SYNTHASE_1"/>
    <property type="match status" value="1"/>
</dbReference>
<dbReference type="PANTHER" id="PTHR12001">
    <property type="entry name" value="GERANYLGERANYL PYROPHOSPHATE SYNTHASE"/>
    <property type="match status" value="1"/>
</dbReference>
<dbReference type="GO" id="GO:0008299">
    <property type="term" value="P:isoprenoid biosynthetic process"/>
    <property type="evidence" value="ECO:0007669"/>
    <property type="project" value="InterPro"/>
</dbReference>